<dbReference type="Pfam" id="PF03109">
    <property type="entry name" value="ABC1"/>
    <property type="match status" value="1"/>
</dbReference>
<name>A0A6C0L190_9ZZZZ</name>
<protein>
    <recommendedName>
        <fullName evidence="1">ABC1 atypical kinase-like domain-containing protein</fullName>
    </recommendedName>
</protein>
<reference evidence="2" key="1">
    <citation type="journal article" date="2020" name="Nature">
        <title>Giant virus diversity and host interactions through global metagenomics.</title>
        <authorList>
            <person name="Schulz F."/>
            <person name="Roux S."/>
            <person name="Paez-Espino D."/>
            <person name="Jungbluth S."/>
            <person name="Walsh D.A."/>
            <person name="Denef V.J."/>
            <person name="McMahon K.D."/>
            <person name="Konstantinidis K.T."/>
            <person name="Eloe-Fadrosh E.A."/>
            <person name="Kyrpides N.C."/>
            <person name="Woyke T."/>
        </authorList>
    </citation>
    <scope>NUCLEOTIDE SEQUENCE</scope>
    <source>
        <strain evidence="2">GVMAG-S-ERX555907-63</strain>
    </source>
</reference>
<dbReference type="InterPro" id="IPR011009">
    <property type="entry name" value="Kinase-like_dom_sf"/>
</dbReference>
<organism evidence="2">
    <name type="scientific">viral metagenome</name>
    <dbReference type="NCBI Taxonomy" id="1070528"/>
    <lineage>
        <taxon>unclassified sequences</taxon>
        <taxon>metagenomes</taxon>
        <taxon>organismal metagenomes</taxon>
    </lineage>
</organism>
<dbReference type="InterPro" id="IPR004147">
    <property type="entry name" value="ABC1_dom"/>
</dbReference>
<evidence type="ECO:0000259" key="1">
    <source>
        <dbReference type="Pfam" id="PF03109"/>
    </source>
</evidence>
<dbReference type="SUPFAM" id="SSF56112">
    <property type="entry name" value="Protein kinase-like (PK-like)"/>
    <property type="match status" value="1"/>
</dbReference>
<dbReference type="AlphaFoldDB" id="A0A6C0L190"/>
<accession>A0A6C0L190</accession>
<sequence>MDISKLMFKFLQRIEGGIFEKLGQIQSNEINFEQNITYEPSYKILPKILFDGNIESLKIEEKPVFKGTIGTIYSGYYNNKKILLKVVTHNTKQNVKRDLNSINFFGKIVSLILPHVSLMTTEICDKFVCETNIDREKQMCNLIHKKNYDTSSPMKKNIEFLIPVIELSHINGVFAYYYKEGVPIYNNIELKEDIGKRIALCFFKSIYESQIIFGDMNPGNILYNQKSDIISFIDYGCVFELNSNQIENIKCLHKAQRTKDSLWNYLKNWDAPRILSDTIYYKSRIFYEEKETKHNSTTFLDILNYTNIANTKLPNELIVTIRATYQLIELKQLLGLSFVISEYFELIL</sequence>
<dbReference type="Gene3D" id="1.10.510.10">
    <property type="entry name" value="Transferase(Phosphotransferase) domain 1"/>
    <property type="match status" value="1"/>
</dbReference>
<proteinExistence type="predicted"/>
<dbReference type="EMBL" id="MN741017">
    <property type="protein sequence ID" value="QHU22680.1"/>
    <property type="molecule type" value="Genomic_DNA"/>
</dbReference>
<evidence type="ECO:0000313" key="2">
    <source>
        <dbReference type="EMBL" id="QHU22680.1"/>
    </source>
</evidence>
<feature type="domain" description="ABC1 atypical kinase-like" evidence="1">
    <location>
        <begin position="58"/>
        <end position="255"/>
    </location>
</feature>